<feature type="region of interest" description="Disordered" evidence="1">
    <location>
        <begin position="44"/>
        <end position="75"/>
    </location>
</feature>
<gene>
    <name evidence="2" type="ORF">CSOJ01_01492</name>
</gene>
<dbReference type="EMBL" id="WIGN01000011">
    <property type="protein sequence ID" value="KAF6819107.1"/>
    <property type="molecule type" value="Genomic_DNA"/>
</dbReference>
<dbReference type="AlphaFoldDB" id="A0A8H6N3K6"/>
<proteinExistence type="predicted"/>
<sequence length="75" mass="7871">MTEDPHSDPTARPSGMEVTGACSGQPRISMSIGRACAMPACTRSRTGFTPRRVSPSPIRDGTLTQHRTDAGTPTG</sequence>
<name>A0A8H6N3K6_9PEZI</name>
<protein>
    <submittedName>
        <fullName evidence="2">Uncharacterized protein</fullName>
    </submittedName>
</protein>
<keyword evidence="3" id="KW-1185">Reference proteome</keyword>
<dbReference type="Proteomes" id="UP000652219">
    <property type="component" value="Unassembled WGS sequence"/>
</dbReference>
<reference evidence="2 3" key="1">
    <citation type="journal article" date="2020" name="Phytopathology">
        <title>Genome Sequence Resources of Colletotrichum truncatum, C. plurivorum, C. musicola, and C. sojae: Four Species Pathogenic to Soybean (Glycine max).</title>
        <authorList>
            <person name="Rogerio F."/>
            <person name="Boufleur T.R."/>
            <person name="Ciampi-Guillardi M."/>
            <person name="Sukno S.A."/>
            <person name="Thon M.R."/>
            <person name="Massola Junior N.S."/>
            <person name="Baroncelli R."/>
        </authorList>
    </citation>
    <scope>NUCLEOTIDE SEQUENCE [LARGE SCALE GENOMIC DNA]</scope>
    <source>
        <strain evidence="2 3">LFN0009</strain>
    </source>
</reference>
<evidence type="ECO:0000313" key="2">
    <source>
        <dbReference type="EMBL" id="KAF6819107.1"/>
    </source>
</evidence>
<organism evidence="2 3">
    <name type="scientific">Colletotrichum sojae</name>
    <dbReference type="NCBI Taxonomy" id="2175907"/>
    <lineage>
        <taxon>Eukaryota</taxon>
        <taxon>Fungi</taxon>
        <taxon>Dikarya</taxon>
        <taxon>Ascomycota</taxon>
        <taxon>Pezizomycotina</taxon>
        <taxon>Sordariomycetes</taxon>
        <taxon>Hypocreomycetidae</taxon>
        <taxon>Glomerellales</taxon>
        <taxon>Glomerellaceae</taxon>
        <taxon>Colletotrichum</taxon>
        <taxon>Colletotrichum orchidearum species complex</taxon>
    </lineage>
</organism>
<comment type="caution">
    <text evidence="2">The sequence shown here is derived from an EMBL/GenBank/DDBJ whole genome shotgun (WGS) entry which is preliminary data.</text>
</comment>
<feature type="region of interest" description="Disordered" evidence="1">
    <location>
        <begin position="1"/>
        <end position="22"/>
    </location>
</feature>
<accession>A0A8H6N3K6</accession>
<evidence type="ECO:0000256" key="1">
    <source>
        <dbReference type="SAM" id="MobiDB-lite"/>
    </source>
</evidence>
<evidence type="ECO:0000313" key="3">
    <source>
        <dbReference type="Proteomes" id="UP000652219"/>
    </source>
</evidence>